<dbReference type="Gene3D" id="3.40.50.10580">
    <property type="entry name" value="ATPase, V1 complex, subunit F"/>
    <property type="match status" value="1"/>
</dbReference>
<dbReference type="Proteomes" id="UP000030982">
    <property type="component" value="Unassembled WGS sequence"/>
</dbReference>
<dbReference type="InterPro" id="IPR036906">
    <property type="entry name" value="ATPase_V1_fsu_sf"/>
</dbReference>
<evidence type="ECO:0000313" key="5">
    <source>
        <dbReference type="Proteomes" id="UP000030982"/>
    </source>
</evidence>
<name>A0A0B2AQJ8_9MICC</name>
<keyword evidence="3" id="KW-0406">Ion transport</keyword>
<comment type="similarity">
    <text evidence="1">Belongs to the V-ATPase F subunit family.</text>
</comment>
<dbReference type="InterPro" id="IPR008218">
    <property type="entry name" value="ATPase_V1-cplx_f_g_su"/>
</dbReference>
<comment type="caution">
    <text evidence="4">The sequence shown here is derived from an EMBL/GenBank/DDBJ whole genome shotgun (WGS) entry which is preliminary data.</text>
</comment>
<accession>A0A0B2AQJ8</accession>
<gene>
    <name evidence="4" type="ORF">LK10_06650</name>
</gene>
<dbReference type="RefSeq" id="WP_043121325.1">
    <property type="nucleotide sequence ID" value="NZ_JTDL01000082.1"/>
</dbReference>
<organism evidence="4 5">
    <name type="scientific">Sinomonas humi</name>
    <dbReference type="NCBI Taxonomy" id="1338436"/>
    <lineage>
        <taxon>Bacteria</taxon>
        <taxon>Bacillati</taxon>
        <taxon>Actinomycetota</taxon>
        <taxon>Actinomycetes</taxon>
        <taxon>Micrococcales</taxon>
        <taxon>Micrococcaceae</taxon>
        <taxon>Sinomonas</taxon>
    </lineage>
</organism>
<evidence type="ECO:0008006" key="6">
    <source>
        <dbReference type="Google" id="ProtNLM"/>
    </source>
</evidence>
<evidence type="ECO:0000256" key="2">
    <source>
        <dbReference type="ARBA" id="ARBA00022448"/>
    </source>
</evidence>
<protein>
    <recommendedName>
        <fullName evidence="6">ATP synthase subunit F</fullName>
    </recommendedName>
</protein>
<dbReference type="OrthoDB" id="4950782at2"/>
<dbReference type="GO" id="GO:0046961">
    <property type="term" value="F:proton-transporting ATPase activity, rotational mechanism"/>
    <property type="evidence" value="ECO:0007669"/>
    <property type="project" value="InterPro"/>
</dbReference>
<keyword evidence="2" id="KW-0813">Transport</keyword>
<dbReference type="SUPFAM" id="SSF159468">
    <property type="entry name" value="AtpF-like"/>
    <property type="match status" value="1"/>
</dbReference>
<dbReference type="STRING" id="1338436.LK10_06650"/>
<reference evidence="4 5" key="1">
    <citation type="submission" date="2014-09" db="EMBL/GenBank/DDBJ databases">
        <title>Genome sequence of Sinomonas sp. MUSC 117.</title>
        <authorList>
            <person name="Lee L.-H."/>
        </authorList>
    </citation>
    <scope>NUCLEOTIDE SEQUENCE [LARGE SCALE GENOMIC DNA]</scope>
    <source>
        <strain evidence="4 5">MUSC 117</strain>
    </source>
</reference>
<evidence type="ECO:0000313" key="4">
    <source>
        <dbReference type="EMBL" id="KHL04217.1"/>
    </source>
</evidence>
<evidence type="ECO:0000256" key="1">
    <source>
        <dbReference type="ARBA" id="ARBA00010148"/>
    </source>
</evidence>
<sequence>MPPAVVALGESSALAGFAMAGVRVLAAEDSAEVRRRWADLPPETGLVILTNRAAEAVADLSDPANAPLVAVLPP</sequence>
<evidence type="ECO:0000256" key="3">
    <source>
        <dbReference type="ARBA" id="ARBA00023065"/>
    </source>
</evidence>
<dbReference type="EMBL" id="JTDL01000082">
    <property type="protein sequence ID" value="KHL04217.1"/>
    <property type="molecule type" value="Genomic_DNA"/>
</dbReference>
<dbReference type="AlphaFoldDB" id="A0A0B2AQJ8"/>
<proteinExistence type="inferred from homology"/>
<dbReference type="Pfam" id="PF01990">
    <property type="entry name" value="ATP-synt_F"/>
    <property type="match status" value="1"/>
</dbReference>
<keyword evidence="5" id="KW-1185">Reference proteome</keyword>